<dbReference type="EMBL" id="WHNW01000001">
    <property type="protein sequence ID" value="MPV85249.1"/>
    <property type="molecule type" value="Genomic_DNA"/>
</dbReference>
<keyword evidence="3" id="KW-1185">Reference proteome</keyword>
<gene>
    <name evidence="2" type="ORF">GCU85_00695</name>
</gene>
<accession>A0A6N7EUY7</accession>
<keyword evidence="1" id="KW-0472">Membrane</keyword>
<keyword evidence="1" id="KW-0812">Transmembrane</keyword>
<organism evidence="2 3">
    <name type="scientific">Ostreibacterium oceani</name>
    <dbReference type="NCBI Taxonomy" id="2654998"/>
    <lineage>
        <taxon>Bacteria</taxon>
        <taxon>Pseudomonadati</taxon>
        <taxon>Pseudomonadota</taxon>
        <taxon>Gammaproteobacteria</taxon>
        <taxon>Cardiobacteriales</taxon>
        <taxon>Ostreibacteriaceae</taxon>
        <taxon>Ostreibacterium</taxon>
    </lineage>
</organism>
<comment type="caution">
    <text evidence="2">The sequence shown here is derived from an EMBL/GenBank/DDBJ whole genome shotgun (WGS) entry which is preliminary data.</text>
</comment>
<dbReference type="RefSeq" id="WP_152808317.1">
    <property type="nucleotide sequence ID" value="NZ_WHNW01000001.1"/>
</dbReference>
<dbReference type="InParanoid" id="A0A6N7EUY7"/>
<sequence>MKNTINYQQYIKASWKNLAFKEKLFVTTLGTILLASGVFLSLFILMFALILTTTFSIKALMEKRINKY</sequence>
<feature type="transmembrane region" description="Helical" evidence="1">
    <location>
        <begin position="24"/>
        <end position="57"/>
    </location>
</feature>
<evidence type="ECO:0000313" key="2">
    <source>
        <dbReference type="EMBL" id="MPV85249.1"/>
    </source>
</evidence>
<dbReference type="AlphaFoldDB" id="A0A6N7EUY7"/>
<evidence type="ECO:0000256" key="1">
    <source>
        <dbReference type="SAM" id="Phobius"/>
    </source>
</evidence>
<dbReference type="Proteomes" id="UP000471298">
    <property type="component" value="Unassembled WGS sequence"/>
</dbReference>
<proteinExistence type="predicted"/>
<reference evidence="2 3" key="1">
    <citation type="submission" date="2019-10" db="EMBL/GenBank/DDBJ databases">
        <title>Cardiobacteriales fam. a chemoheterotrophic member of the order Cardiobacteriales, and proposal of Cardiobacteriales fam. nov.</title>
        <authorList>
            <person name="Wang C."/>
        </authorList>
    </citation>
    <scope>NUCLEOTIDE SEQUENCE [LARGE SCALE GENOMIC DNA]</scope>
    <source>
        <strain evidence="2 3">ML27</strain>
    </source>
</reference>
<protein>
    <submittedName>
        <fullName evidence="2">Uncharacterized protein</fullName>
    </submittedName>
</protein>
<keyword evidence="1" id="KW-1133">Transmembrane helix</keyword>
<evidence type="ECO:0000313" key="3">
    <source>
        <dbReference type="Proteomes" id="UP000471298"/>
    </source>
</evidence>
<name>A0A6N7EUY7_9GAMM</name>